<evidence type="ECO:0000313" key="1">
    <source>
        <dbReference type="EMBL" id="GAH57679.1"/>
    </source>
</evidence>
<comment type="caution">
    <text evidence="1">The sequence shown here is derived from an EMBL/GenBank/DDBJ whole genome shotgun (WGS) entry which is preliminary data.</text>
</comment>
<dbReference type="AlphaFoldDB" id="X1HV31"/>
<accession>X1HV31</accession>
<proteinExistence type="predicted"/>
<feature type="non-terminal residue" evidence="1">
    <location>
        <position position="85"/>
    </location>
</feature>
<gene>
    <name evidence="1" type="ORF">S03H2_38627</name>
</gene>
<dbReference type="EMBL" id="BARU01023829">
    <property type="protein sequence ID" value="GAH57679.1"/>
    <property type="molecule type" value="Genomic_DNA"/>
</dbReference>
<protein>
    <submittedName>
        <fullName evidence="1">Uncharacterized protein</fullName>
    </submittedName>
</protein>
<sequence length="85" mass="10120">MQLGSVFIWKKFPFREEGKEKDRYFVYFGKSHFPGNPINIFLITTTSKVNEYEEGARKNRIYYKFKAGYFGFVEDCILDLDSCYS</sequence>
<name>X1HV31_9ZZZZ</name>
<reference evidence="1" key="1">
    <citation type="journal article" date="2014" name="Front. Microbiol.">
        <title>High frequency of phylogenetically diverse reductive dehalogenase-homologous genes in deep subseafloor sedimentary metagenomes.</title>
        <authorList>
            <person name="Kawai M."/>
            <person name="Futagami T."/>
            <person name="Toyoda A."/>
            <person name="Takaki Y."/>
            <person name="Nishi S."/>
            <person name="Hori S."/>
            <person name="Arai W."/>
            <person name="Tsubouchi T."/>
            <person name="Morono Y."/>
            <person name="Uchiyama I."/>
            <person name="Ito T."/>
            <person name="Fujiyama A."/>
            <person name="Inagaki F."/>
            <person name="Takami H."/>
        </authorList>
    </citation>
    <scope>NUCLEOTIDE SEQUENCE</scope>
    <source>
        <strain evidence="1">Expedition CK06-06</strain>
    </source>
</reference>
<organism evidence="1">
    <name type="scientific">marine sediment metagenome</name>
    <dbReference type="NCBI Taxonomy" id="412755"/>
    <lineage>
        <taxon>unclassified sequences</taxon>
        <taxon>metagenomes</taxon>
        <taxon>ecological metagenomes</taxon>
    </lineage>
</organism>